<proteinExistence type="predicted"/>
<dbReference type="Pfam" id="PF10711">
    <property type="entry name" value="DUF2513"/>
    <property type="match status" value="1"/>
</dbReference>
<dbReference type="InterPro" id="IPR019650">
    <property type="entry name" value="DUF2513"/>
</dbReference>
<dbReference type="RefSeq" id="WP_057873261.1">
    <property type="nucleotide sequence ID" value="NZ_AYYI01000015.1"/>
</dbReference>
<protein>
    <recommendedName>
        <fullName evidence="3">DUF2513 domain-containing protein</fullName>
    </recommendedName>
</protein>
<evidence type="ECO:0000313" key="2">
    <source>
        <dbReference type="Proteomes" id="UP000051638"/>
    </source>
</evidence>
<dbReference type="OrthoDB" id="6960201at2"/>
<accession>A0A0R2D7M6</accession>
<gene>
    <name evidence="1" type="ORF">FC24_GL000344</name>
</gene>
<comment type="caution">
    <text evidence="1">The sequence shown here is derived from an EMBL/GenBank/DDBJ whole genome shotgun (WGS) entry which is preliminary data.</text>
</comment>
<evidence type="ECO:0008006" key="3">
    <source>
        <dbReference type="Google" id="ProtNLM"/>
    </source>
</evidence>
<dbReference type="AlphaFoldDB" id="A0A0R2D7M6"/>
<sequence length="129" mass="14294">MKLDHDLVRHILLAIESNENISGPDGKELLASVSKRGYVNLDEIAYSITKLKEANYITGKASWGDNMPTEIIPGNLTFEGHQFLDNIRDDSVWKDTKKVLSKFSSVSLTFVSSVASSVITQLIKQQIGI</sequence>
<evidence type="ECO:0000313" key="1">
    <source>
        <dbReference type="EMBL" id="KRM99378.1"/>
    </source>
</evidence>
<dbReference type="EMBL" id="AYYI01000015">
    <property type="protein sequence ID" value="KRM99378.1"/>
    <property type="molecule type" value="Genomic_DNA"/>
</dbReference>
<dbReference type="Proteomes" id="UP000051638">
    <property type="component" value="Unassembled WGS sequence"/>
</dbReference>
<name>A0A0R2D7M6_9LACO</name>
<keyword evidence="2" id="KW-1185">Reference proteome</keyword>
<dbReference type="PATRIC" id="fig|1423796.3.peg.355"/>
<organism evidence="1 2">
    <name type="scientific">Loigolactobacillus rennini DSM 20253</name>
    <dbReference type="NCBI Taxonomy" id="1423796"/>
    <lineage>
        <taxon>Bacteria</taxon>
        <taxon>Bacillati</taxon>
        <taxon>Bacillota</taxon>
        <taxon>Bacilli</taxon>
        <taxon>Lactobacillales</taxon>
        <taxon>Lactobacillaceae</taxon>
        <taxon>Loigolactobacillus</taxon>
    </lineage>
</organism>
<reference evidence="1 2" key="1">
    <citation type="journal article" date="2015" name="Genome Announc.">
        <title>Expanding the biotechnology potential of lactobacilli through comparative genomics of 213 strains and associated genera.</title>
        <authorList>
            <person name="Sun Z."/>
            <person name="Harris H.M."/>
            <person name="McCann A."/>
            <person name="Guo C."/>
            <person name="Argimon S."/>
            <person name="Zhang W."/>
            <person name="Yang X."/>
            <person name="Jeffery I.B."/>
            <person name="Cooney J.C."/>
            <person name="Kagawa T.F."/>
            <person name="Liu W."/>
            <person name="Song Y."/>
            <person name="Salvetti E."/>
            <person name="Wrobel A."/>
            <person name="Rasinkangas P."/>
            <person name="Parkhill J."/>
            <person name="Rea M.C."/>
            <person name="O'Sullivan O."/>
            <person name="Ritari J."/>
            <person name="Douillard F.P."/>
            <person name="Paul Ross R."/>
            <person name="Yang R."/>
            <person name="Briner A.E."/>
            <person name="Felis G.E."/>
            <person name="de Vos W.M."/>
            <person name="Barrangou R."/>
            <person name="Klaenhammer T.R."/>
            <person name="Caufield P.W."/>
            <person name="Cui Y."/>
            <person name="Zhang H."/>
            <person name="O'Toole P.W."/>
        </authorList>
    </citation>
    <scope>NUCLEOTIDE SEQUENCE [LARGE SCALE GENOMIC DNA]</scope>
    <source>
        <strain evidence="1 2">DSM 20253</strain>
    </source>
</reference>